<dbReference type="KEGG" id="palw:PSAL_003140"/>
<evidence type="ECO:0000313" key="1">
    <source>
        <dbReference type="EMBL" id="QPM89104.1"/>
    </source>
</evidence>
<organism evidence="1 2">
    <name type="scientific">Pseudooceanicola algae</name>
    <dbReference type="NCBI Taxonomy" id="1537215"/>
    <lineage>
        <taxon>Bacteria</taxon>
        <taxon>Pseudomonadati</taxon>
        <taxon>Pseudomonadota</taxon>
        <taxon>Alphaproteobacteria</taxon>
        <taxon>Rhodobacterales</taxon>
        <taxon>Paracoccaceae</taxon>
        <taxon>Pseudooceanicola</taxon>
    </lineage>
</organism>
<evidence type="ECO:0000313" key="2">
    <source>
        <dbReference type="Proteomes" id="UP000283786"/>
    </source>
</evidence>
<name>A0A418SKB4_9RHOB</name>
<proteinExistence type="predicted"/>
<dbReference type="AlphaFoldDB" id="A0A418SKB4"/>
<dbReference type="RefSeq" id="WP_119837987.1">
    <property type="nucleotide sequence ID" value="NZ_CP060436.1"/>
</dbReference>
<reference evidence="1 2" key="1">
    <citation type="submission" date="2020-08" db="EMBL/GenBank/DDBJ databases">
        <title>Genome sequence of Rhodobacteraceae bacterium Lw-13e.</title>
        <authorList>
            <person name="Poehlein A."/>
            <person name="Wolter L."/>
            <person name="Daniel R."/>
            <person name="Brinkhoff T."/>
        </authorList>
    </citation>
    <scope>NUCLEOTIDE SEQUENCE [LARGE SCALE GENOMIC DNA]</scope>
    <source>
        <strain evidence="1 2">Lw-13e</strain>
    </source>
</reference>
<dbReference type="Proteomes" id="UP000283786">
    <property type="component" value="Chromosome"/>
</dbReference>
<dbReference type="EMBL" id="CP060436">
    <property type="protein sequence ID" value="QPM89104.1"/>
    <property type="molecule type" value="Genomic_DNA"/>
</dbReference>
<keyword evidence="2" id="KW-1185">Reference proteome</keyword>
<protein>
    <submittedName>
        <fullName evidence="1">Uncharacterized protein</fullName>
    </submittedName>
</protein>
<sequence length="74" mass="8592">MNETSMNDLQRKFADVSDLILSTRPGNRHRHLTKLHELVGDYSRKGVVVPLKLRQMQEDLTNEAIESRFNNMPV</sequence>
<accession>A0A418SKB4</accession>
<gene>
    <name evidence="1" type="ORF">PSAL_003140</name>
</gene>
<dbReference type="OrthoDB" id="7870782at2"/>